<keyword evidence="1" id="KW-0812">Transmembrane</keyword>
<dbReference type="Pfam" id="PF12730">
    <property type="entry name" value="ABC2_membrane_4"/>
    <property type="match status" value="1"/>
</dbReference>
<dbReference type="EMBL" id="JACHFW010000010">
    <property type="protein sequence ID" value="MBB5265227.1"/>
    <property type="molecule type" value="Genomic_DNA"/>
</dbReference>
<dbReference type="AlphaFoldDB" id="A0A7W8HCM9"/>
<sequence length="241" mass="26752">MTLSLEIKKLKRTGYFPAFIGAGFIASAFPVINMLARAQTFTALSGDPLTILMDANWQMMAMINILICVCGSCIMYHTEYADNGLQKMDVLPVRSGALFITKFVITALILAIIIVMETAVLAGCALHWFPGRGLSLWELLKTAGFQWLITLPTVMMMLVIASAWKNMWISLGIGVILVFALSILPQDLLILNLCPFSSPYQTYAMAVQNDRVSLFLILCPVETPGLGLLEMFYQKIRRCVQ</sequence>
<feature type="transmembrane region" description="Helical" evidence="1">
    <location>
        <begin position="97"/>
        <end position="129"/>
    </location>
</feature>
<organism evidence="2 3">
    <name type="scientific">Catenibacillus scindens</name>
    <dbReference type="NCBI Taxonomy" id="673271"/>
    <lineage>
        <taxon>Bacteria</taxon>
        <taxon>Bacillati</taxon>
        <taxon>Bacillota</taxon>
        <taxon>Clostridia</taxon>
        <taxon>Lachnospirales</taxon>
        <taxon>Lachnospiraceae</taxon>
        <taxon>Catenibacillus</taxon>
    </lineage>
</organism>
<reference evidence="2 3" key="1">
    <citation type="submission" date="2020-08" db="EMBL/GenBank/DDBJ databases">
        <title>Genomic Encyclopedia of Type Strains, Phase IV (KMG-IV): sequencing the most valuable type-strain genomes for metagenomic binning, comparative biology and taxonomic classification.</title>
        <authorList>
            <person name="Goeker M."/>
        </authorList>
    </citation>
    <scope>NUCLEOTIDE SEQUENCE [LARGE SCALE GENOMIC DNA]</scope>
    <source>
        <strain evidence="2 3">DSM 106146</strain>
    </source>
</reference>
<protein>
    <recommendedName>
        <fullName evidence="4">ABC transporter permease</fullName>
    </recommendedName>
</protein>
<feature type="transmembrane region" description="Helical" evidence="1">
    <location>
        <begin position="213"/>
        <end position="233"/>
    </location>
</feature>
<gene>
    <name evidence="2" type="ORF">HNP82_002370</name>
</gene>
<feature type="transmembrane region" description="Helical" evidence="1">
    <location>
        <begin position="171"/>
        <end position="193"/>
    </location>
</feature>
<feature type="transmembrane region" description="Helical" evidence="1">
    <location>
        <begin position="15"/>
        <end position="36"/>
    </location>
</feature>
<evidence type="ECO:0000313" key="2">
    <source>
        <dbReference type="EMBL" id="MBB5265227.1"/>
    </source>
</evidence>
<name>A0A7W8HCM9_9FIRM</name>
<feature type="transmembrane region" description="Helical" evidence="1">
    <location>
        <begin position="144"/>
        <end position="164"/>
    </location>
</feature>
<keyword evidence="1" id="KW-0472">Membrane</keyword>
<evidence type="ECO:0000313" key="3">
    <source>
        <dbReference type="Proteomes" id="UP000543642"/>
    </source>
</evidence>
<dbReference type="RefSeq" id="WP_183774973.1">
    <property type="nucleotide sequence ID" value="NZ_JACHFW010000010.1"/>
</dbReference>
<keyword evidence="3" id="KW-1185">Reference proteome</keyword>
<comment type="caution">
    <text evidence="2">The sequence shown here is derived from an EMBL/GenBank/DDBJ whole genome shotgun (WGS) entry which is preliminary data.</text>
</comment>
<dbReference type="Proteomes" id="UP000543642">
    <property type="component" value="Unassembled WGS sequence"/>
</dbReference>
<keyword evidence="1" id="KW-1133">Transmembrane helix</keyword>
<feature type="transmembrane region" description="Helical" evidence="1">
    <location>
        <begin position="56"/>
        <end position="76"/>
    </location>
</feature>
<proteinExistence type="predicted"/>
<accession>A0A7W8HCM9</accession>
<evidence type="ECO:0000256" key="1">
    <source>
        <dbReference type="SAM" id="Phobius"/>
    </source>
</evidence>
<evidence type="ECO:0008006" key="4">
    <source>
        <dbReference type="Google" id="ProtNLM"/>
    </source>
</evidence>